<keyword evidence="3" id="KW-1185">Reference proteome</keyword>
<gene>
    <name evidence="2" type="ORF">ZIOFF_064772</name>
</gene>
<protein>
    <submittedName>
        <fullName evidence="2">Uncharacterized protein</fullName>
    </submittedName>
</protein>
<dbReference type="EMBL" id="JACMSC010000018">
    <property type="protein sequence ID" value="KAG6475544.1"/>
    <property type="molecule type" value="Genomic_DNA"/>
</dbReference>
<proteinExistence type="predicted"/>
<evidence type="ECO:0000313" key="3">
    <source>
        <dbReference type="Proteomes" id="UP000734854"/>
    </source>
</evidence>
<reference evidence="2 3" key="1">
    <citation type="submission" date="2020-08" db="EMBL/GenBank/DDBJ databases">
        <title>Plant Genome Project.</title>
        <authorList>
            <person name="Zhang R.-G."/>
        </authorList>
    </citation>
    <scope>NUCLEOTIDE SEQUENCE [LARGE SCALE GENOMIC DNA]</scope>
    <source>
        <tissue evidence="2">Rhizome</tissue>
    </source>
</reference>
<evidence type="ECO:0000256" key="1">
    <source>
        <dbReference type="SAM" id="MobiDB-lite"/>
    </source>
</evidence>
<feature type="region of interest" description="Disordered" evidence="1">
    <location>
        <begin position="292"/>
        <end position="316"/>
    </location>
</feature>
<organism evidence="2 3">
    <name type="scientific">Zingiber officinale</name>
    <name type="common">Ginger</name>
    <name type="synonym">Amomum zingiber</name>
    <dbReference type="NCBI Taxonomy" id="94328"/>
    <lineage>
        <taxon>Eukaryota</taxon>
        <taxon>Viridiplantae</taxon>
        <taxon>Streptophyta</taxon>
        <taxon>Embryophyta</taxon>
        <taxon>Tracheophyta</taxon>
        <taxon>Spermatophyta</taxon>
        <taxon>Magnoliopsida</taxon>
        <taxon>Liliopsida</taxon>
        <taxon>Zingiberales</taxon>
        <taxon>Zingiberaceae</taxon>
        <taxon>Zingiber</taxon>
    </lineage>
</organism>
<feature type="compositionally biased region" description="Low complexity" evidence="1">
    <location>
        <begin position="32"/>
        <end position="42"/>
    </location>
</feature>
<accession>A0A8J5K6T0</accession>
<dbReference type="Proteomes" id="UP000734854">
    <property type="component" value="Unassembled WGS sequence"/>
</dbReference>
<name>A0A8J5K6T0_ZINOF</name>
<sequence>MSGRKNGAVEILEDHDRDTDLLESTKGGEAGAAGVAEMASGVDDAEAKHRDGVDGAGRSNGVLREGCRRVREGTEMAVVEFDGDGRNSGARLEFGLGHREGVALGEKGVFGECFSFLLRSCLPEKETLHEAEEHWKDWVQIILYLTSFKNCPASMPGESKTSELVYTLPESEVAYKSGHLVQDWTICCTLLVFKTASATSTLRLFVLLMDKHTKIASEKRDQNKLQATMKGPVLGMKYPRSIVVCTLHHEILHNQRIYGTLNNKNDSLVLGYLCPTQFLRVSAQMFGERNVTKEDERRNKMHTPPPFFSERTLDQI</sequence>
<dbReference type="AlphaFoldDB" id="A0A8J5K6T0"/>
<feature type="region of interest" description="Disordered" evidence="1">
    <location>
        <begin position="1"/>
        <end position="59"/>
    </location>
</feature>
<evidence type="ECO:0000313" key="2">
    <source>
        <dbReference type="EMBL" id="KAG6475544.1"/>
    </source>
</evidence>
<comment type="caution">
    <text evidence="2">The sequence shown here is derived from an EMBL/GenBank/DDBJ whole genome shotgun (WGS) entry which is preliminary data.</text>
</comment>